<protein>
    <submittedName>
        <fullName evidence="2">DUF2493 domain-containing protein</fullName>
    </submittedName>
</protein>
<accession>A0A6N7LAA3</accession>
<proteinExistence type="predicted"/>
<feature type="domain" description="YspA cpYpsA-related SLOG" evidence="1">
    <location>
        <begin position="196"/>
        <end position="262"/>
    </location>
</feature>
<keyword evidence="3" id="KW-1185">Reference proteome</keyword>
<dbReference type="Pfam" id="PF10686">
    <property type="entry name" value="YAcAr"/>
    <property type="match status" value="1"/>
</dbReference>
<reference evidence="2 3" key="1">
    <citation type="journal article" date="2013" name="Genome Biol.">
        <title>Comparative genomics of the core and accessory genomes of 48 Sinorhizobium strains comprising five genospecies.</title>
        <authorList>
            <person name="Sugawara M."/>
            <person name="Epstein B."/>
            <person name="Badgley B.D."/>
            <person name="Unno T."/>
            <person name="Xu L."/>
            <person name="Reese J."/>
            <person name="Gyaneshwar P."/>
            <person name="Denny R."/>
            <person name="Mudge J."/>
            <person name="Bharti A.K."/>
            <person name="Farmer A.D."/>
            <person name="May G.D."/>
            <person name="Woodward J.E."/>
            <person name="Medigue C."/>
            <person name="Vallenet D."/>
            <person name="Lajus A."/>
            <person name="Rouy Z."/>
            <person name="Martinez-Vaz B."/>
            <person name="Tiffin P."/>
            <person name="Young N.D."/>
            <person name="Sadowsky M.J."/>
        </authorList>
    </citation>
    <scope>NUCLEOTIDE SEQUENCE [LARGE SCALE GENOMIC DNA]</scope>
    <source>
        <strain evidence="2 3">USDA4894</strain>
    </source>
</reference>
<dbReference type="EMBL" id="WITC01000033">
    <property type="protein sequence ID" value="MQX14662.1"/>
    <property type="molecule type" value="Genomic_DNA"/>
</dbReference>
<gene>
    <name evidence="2" type="ORF">GHK62_07795</name>
</gene>
<dbReference type="RefSeq" id="WP_153437828.1">
    <property type="nucleotide sequence ID" value="NZ_JACIGA010000008.1"/>
</dbReference>
<evidence type="ECO:0000313" key="3">
    <source>
        <dbReference type="Proteomes" id="UP000439983"/>
    </source>
</evidence>
<dbReference type="OrthoDB" id="9806973at2"/>
<comment type="caution">
    <text evidence="2">The sequence shown here is derived from an EMBL/GenBank/DDBJ whole genome shotgun (WGS) entry which is preliminary data.</text>
</comment>
<evidence type="ECO:0000259" key="1">
    <source>
        <dbReference type="Pfam" id="PF10686"/>
    </source>
</evidence>
<sequence length="313" mass="35036">MDLSLPLDDGYDLHHASSPTSRFIYEMQLYGHRPFQDEPDPRPLPEEPVVQSALTTIFDALFGMLSDTRLEPDLEGLLWSMVNLFHRAGERIQRELQRNEDGQRAGQSEQDGSEVKSVELERLVAEGITLLERRNAFEFMRDYAADLFEAETGSAWRPRTGSKVNHAHMTAAMIDSRDFLSARRRAETEVLIPAGTKIAFGGGIDYNDHQAIWDALDRARTKFPDMVLLHGGSPKGAERIAACWAETRKVTQIAFKPNWTKHAKAAPFRRNDDMLLAMPSGVIIFPGSGITGNLADKARRFGIPVWRFGGNGA</sequence>
<dbReference type="AlphaFoldDB" id="A0A6N7LAA3"/>
<organism evidence="2 3">
    <name type="scientific">Sinorhizobium terangae</name>
    <dbReference type="NCBI Taxonomy" id="110322"/>
    <lineage>
        <taxon>Bacteria</taxon>
        <taxon>Pseudomonadati</taxon>
        <taxon>Pseudomonadota</taxon>
        <taxon>Alphaproteobacteria</taxon>
        <taxon>Hyphomicrobiales</taxon>
        <taxon>Rhizobiaceae</taxon>
        <taxon>Sinorhizobium/Ensifer group</taxon>
        <taxon>Sinorhizobium</taxon>
    </lineage>
</organism>
<evidence type="ECO:0000313" key="2">
    <source>
        <dbReference type="EMBL" id="MQX14662.1"/>
    </source>
</evidence>
<dbReference type="Proteomes" id="UP000439983">
    <property type="component" value="Unassembled WGS sequence"/>
</dbReference>
<name>A0A6N7LAA3_SINTE</name>
<dbReference type="InterPro" id="IPR019627">
    <property type="entry name" value="YAcAr"/>
</dbReference>